<dbReference type="SUPFAM" id="SSF47113">
    <property type="entry name" value="Histone-fold"/>
    <property type="match status" value="1"/>
</dbReference>
<accession>A0A830CCP6</accession>
<keyword evidence="4" id="KW-0539">Nucleus</keyword>
<keyword evidence="8" id="KW-1185">Reference proteome</keyword>
<evidence type="ECO:0000256" key="4">
    <source>
        <dbReference type="ARBA" id="ARBA00023242"/>
    </source>
</evidence>
<evidence type="ECO:0000256" key="1">
    <source>
        <dbReference type="ARBA" id="ARBA00004123"/>
    </source>
</evidence>
<protein>
    <submittedName>
        <fullName evidence="7">Nuclear transcription factor y subunit c-2</fullName>
    </submittedName>
</protein>
<dbReference type="Gene3D" id="1.10.20.10">
    <property type="entry name" value="Histone, subunit A"/>
    <property type="match status" value="1"/>
</dbReference>
<name>A0A830CCP6_9LAMI</name>
<dbReference type="Proteomes" id="UP000653305">
    <property type="component" value="Unassembled WGS sequence"/>
</dbReference>
<evidence type="ECO:0000259" key="6">
    <source>
        <dbReference type="Pfam" id="PF00125"/>
    </source>
</evidence>
<dbReference type="InterPro" id="IPR009072">
    <property type="entry name" value="Histone-fold"/>
</dbReference>
<dbReference type="PANTHER" id="PTHR10252:SF124">
    <property type="entry name" value="NUCLEAR TRANSCRIPTION FACTOR Y SUBUNIT C-10"/>
    <property type="match status" value="1"/>
</dbReference>
<dbReference type="CDD" id="cd22908">
    <property type="entry name" value="HFD_NFYC-like"/>
    <property type="match status" value="1"/>
</dbReference>
<evidence type="ECO:0000313" key="7">
    <source>
        <dbReference type="EMBL" id="GFP96976.1"/>
    </source>
</evidence>
<proteinExistence type="inferred from homology"/>
<dbReference type="Pfam" id="PF00125">
    <property type="entry name" value="Histone"/>
    <property type="match status" value="1"/>
</dbReference>
<comment type="similarity">
    <text evidence="5">Belongs to the NFYC/HAP5 subunit family.</text>
</comment>
<dbReference type="OrthoDB" id="1272441at2759"/>
<evidence type="ECO:0000256" key="5">
    <source>
        <dbReference type="ARBA" id="ARBA00038129"/>
    </source>
</evidence>
<dbReference type="GO" id="GO:0000976">
    <property type="term" value="F:transcription cis-regulatory region binding"/>
    <property type="evidence" value="ECO:0007669"/>
    <property type="project" value="TreeGrafter"/>
</dbReference>
<dbReference type="GO" id="GO:0046982">
    <property type="term" value="F:protein heterodimerization activity"/>
    <property type="evidence" value="ECO:0007669"/>
    <property type="project" value="InterPro"/>
</dbReference>
<dbReference type="EMBL" id="BMAC01000466">
    <property type="protein sequence ID" value="GFP96976.1"/>
    <property type="molecule type" value="Genomic_DNA"/>
</dbReference>
<dbReference type="InterPro" id="IPR007125">
    <property type="entry name" value="H2A/H2B/H3"/>
</dbReference>
<evidence type="ECO:0000313" key="8">
    <source>
        <dbReference type="Proteomes" id="UP000653305"/>
    </source>
</evidence>
<keyword evidence="3" id="KW-0804">Transcription</keyword>
<gene>
    <name evidence="7" type="ORF">PHJA_001841700</name>
</gene>
<keyword evidence="2" id="KW-0805">Transcription regulation</keyword>
<sequence>MKADEQVKMISADTPVVFAKACEMFIMELSQRAWMHTQENKRRTLQRNDVANAIRDEDLLGFLKDVVPLETYHQVHYYFAEHTNFLLY</sequence>
<dbReference type="InterPro" id="IPR050568">
    <property type="entry name" value="Transcr_DNA_Rep_Reg"/>
</dbReference>
<feature type="domain" description="Core Histone H2A/H2B/H3" evidence="6">
    <location>
        <begin position="3"/>
        <end position="55"/>
    </location>
</feature>
<dbReference type="PANTHER" id="PTHR10252">
    <property type="entry name" value="HISTONE-LIKE TRANSCRIPTION FACTOR CCAAT-RELATED"/>
    <property type="match status" value="1"/>
</dbReference>
<reference evidence="7" key="1">
    <citation type="submission" date="2020-07" db="EMBL/GenBank/DDBJ databases">
        <title>Ethylene signaling mediates host invasion by parasitic plants.</title>
        <authorList>
            <person name="Yoshida S."/>
        </authorList>
    </citation>
    <scope>NUCLEOTIDE SEQUENCE</scope>
    <source>
        <strain evidence="7">Okayama</strain>
    </source>
</reference>
<dbReference type="GO" id="GO:0005634">
    <property type="term" value="C:nucleus"/>
    <property type="evidence" value="ECO:0007669"/>
    <property type="project" value="UniProtKB-SubCell"/>
</dbReference>
<dbReference type="AlphaFoldDB" id="A0A830CCP6"/>
<dbReference type="GO" id="GO:0006355">
    <property type="term" value="P:regulation of DNA-templated transcription"/>
    <property type="evidence" value="ECO:0007669"/>
    <property type="project" value="TreeGrafter"/>
</dbReference>
<comment type="subcellular location">
    <subcellularLocation>
        <location evidence="1">Nucleus</location>
    </subcellularLocation>
</comment>
<organism evidence="7 8">
    <name type="scientific">Phtheirospermum japonicum</name>
    <dbReference type="NCBI Taxonomy" id="374723"/>
    <lineage>
        <taxon>Eukaryota</taxon>
        <taxon>Viridiplantae</taxon>
        <taxon>Streptophyta</taxon>
        <taxon>Embryophyta</taxon>
        <taxon>Tracheophyta</taxon>
        <taxon>Spermatophyta</taxon>
        <taxon>Magnoliopsida</taxon>
        <taxon>eudicotyledons</taxon>
        <taxon>Gunneridae</taxon>
        <taxon>Pentapetalae</taxon>
        <taxon>asterids</taxon>
        <taxon>lamiids</taxon>
        <taxon>Lamiales</taxon>
        <taxon>Orobanchaceae</taxon>
        <taxon>Orobanchaceae incertae sedis</taxon>
        <taxon>Phtheirospermum</taxon>
    </lineage>
</organism>
<evidence type="ECO:0000256" key="2">
    <source>
        <dbReference type="ARBA" id="ARBA00023015"/>
    </source>
</evidence>
<comment type="caution">
    <text evidence="7">The sequence shown here is derived from an EMBL/GenBank/DDBJ whole genome shotgun (WGS) entry which is preliminary data.</text>
</comment>
<evidence type="ECO:0000256" key="3">
    <source>
        <dbReference type="ARBA" id="ARBA00023163"/>
    </source>
</evidence>